<evidence type="ECO:0000256" key="4">
    <source>
        <dbReference type="ARBA" id="ARBA00022833"/>
    </source>
</evidence>
<dbReference type="GO" id="GO:0006281">
    <property type="term" value="P:DNA repair"/>
    <property type="evidence" value="ECO:0007669"/>
    <property type="project" value="TreeGrafter"/>
</dbReference>
<evidence type="ECO:0000259" key="7">
    <source>
        <dbReference type="SMART" id="SM00382"/>
    </source>
</evidence>
<name>A0A9N7NZ10_STRHE</name>
<keyword evidence="5" id="KW-0067">ATP-binding</keyword>
<feature type="compositionally biased region" description="Low complexity" evidence="6">
    <location>
        <begin position="781"/>
        <end position="794"/>
    </location>
</feature>
<dbReference type="PANTHER" id="PTHR11669">
    <property type="entry name" value="REPLICATION FACTOR C / DNA POLYMERASE III GAMMA-TAU SUBUNIT"/>
    <property type="match status" value="1"/>
</dbReference>
<dbReference type="NCBIfam" id="TIGR02397">
    <property type="entry name" value="dnaX_nterm"/>
    <property type="match status" value="1"/>
</dbReference>
<accession>A0A9N7NZ10</accession>
<dbReference type="InterPro" id="IPR012763">
    <property type="entry name" value="DNA_pol_III_sug/sutau_N"/>
</dbReference>
<feature type="compositionally biased region" description="Basic and acidic residues" evidence="6">
    <location>
        <begin position="100"/>
        <end position="117"/>
    </location>
</feature>
<reference evidence="8" key="1">
    <citation type="submission" date="2019-12" db="EMBL/GenBank/DDBJ databases">
        <authorList>
            <person name="Scholes J."/>
        </authorList>
    </citation>
    <scope>NUCLEOTIDE SEQUENCE</scope>
</reference>
<dbReference type="GO" id="GO:0046872">
    <property type="term" value="F:metal ion binding"/>
    <property type="evidence" value="ECO:0007669"/>
    <property type="project" value="UniProtKB-KW"/>
</dbReference>
<dbReference type="GO" id="GO:0009360">
    <property type="term" value="C:DNA polymerase III complex"/>
    <property type="evidence" value="ECO:0007669"/>
    <property type="project" value="InterPro"/>
</dbReference>
<feature type="region of interest" description="Disordered" evidence="6">
    <location>
        <begin position="155"/>
        <end position="179"/>
    </location>
</feature>
<dbReference type="InterPro" id="IPR050238">
    <property type="entry name" value="DNA_Rep/Repair_Clamp_Loader"/>
</dbReference>
<dbReference type="Gene3D" id="1.10.8.60">
    <property type="match status" value="1"/>
</dbReference>
<dbReference type="Pfam" id="PF23007">
    <property type="entry name" value="DnaA_N-like_STI"/>
    <property type="match status" value="1"/>
</dbReference>
<dbReference type="OrthoDB" id="1911163at2759"/>
<keyword evidence="2" id="KW-0479">Metal-binding</keyword>
<keyword evidence="3" id="KW-0547">Nucleotide-binding</keyword>
<feature type="compositionally biased region" description="Basic and acidic residues" evidence="6">
    <location>
        <begin position="800"/>
        <end position="809"/>
    </location>
</feature>
<dbReference type="InterPro" id="IPR027417">
    <property type="entry name" value="P-loop_NTPase"/>
</dbReference>
<dbReference type="FunFam" id="1.10.8.60:FF:000013">
    <property type="entry name" value="DNA polymerase III subunit gamma/tau"/>
    <property type="match status" value="1"/>
</dbReference>
<gene>
    <name evidence="8" type="ORF">SHERM_06507</name>
</gene>
<dbReference type="GO" id="GO:0003887">
    <property type="term" value="F:DNA-directed DNA polymerase activity"/>
    <property type="evidence" value="ECO:0007669"/>
    <property type="project" value="InterPro"/>
</dbReference>
<proteinExistence type="inferred from homology"/>
<feature type="region of interest" description="Disordered" evidence="6">
    <location>
        <begin position="958"/>
        <end position="991"/>
    </location>
</feature>
<dbReference type="EMBL" id="CACSLK010031655">
    <property type="protein sequence ID" value="CAA0840050.1"/>
    <property type="molecule type" value="Genomic_DNA"/>
</dbReference>
<sequence>MTSAEDRRLGGSVDPSNLHLKKELTQIRKAARGVLKDPGTSSSYRSLRQIHGDAMAEQLRLHVQDSHSNGKSATLHQKKEEKTAFLLNWRDKKSDIGKGFERKVKGDEGYSSAREDASPEYVDSSSSVSNGGGAGHDSRSDGCLSNSVFKCRNGDLTPSMIRKKPERSAGSSASSRHHKEKLKMLLSRYTENVANGSAESSVGRDDLLSLVHNDTDDCINSKDIERASTISSLLVRLKNRKVDDSISYSTTPALSTGIYSRYSTRNPSTAGSWDAATTSSFNADADDEVDDGFDLAGQPGCGIPCYRSRRSTPRSRTGSCCSPSISDTLRKSMLCGSRPSYQRRRRRSKASAGQGLVPLLKKGGDGPGSSVGSGMLSDCELLENYGELDLEGLSRLDSKRWSLSRGSREALNGEVNYEGSPENLTTLSYKHRPMFFDELIGQSIVVKALMSAVLRGKVPHLYVFHGPRGVGKTSAARILAAALNCLSLEKTNKPCGLCRECADFVSGKSSYLVEIDGSNNRGIEKVKNILEKISVMYHSRATSHYMVFVVDQCHLLPKQTWLAFLGLLEKLLLQHVIFILITTDVDGVPPAVLARCQKHFFSKISNEDIVARLMKISDEESLDAEMSALELIASNADGSLRDAETTLDQLGLLGKRITKSLVNELIGVVSDDKLLELLELAMSSNATETVIRARELMDSGMDPIVLVSQLVTLIVDLIAGTYLSVDAKGNKNSYIGGIMSEGEVGRLRHALTVLSEAENRLRMSCDRSTWFTATLLQLGSLPSSPSRKSHSTCSRPHSSRTTDRDPNVSLHREANELCSSTSKKKPVSLSNAFSFDSNLNRSQFSDDEALTVLHDESKRLMCTEAEVLLSDIWLKCIHKCHSKTLRNLLHSYGKLVSLSEAKGAGGFVAFIAFEDAIIKTRAEGFLSSLTNSFEIVLRSNVEVKLILLQEDFPGQKPSIPMNLQKKPTHLDASVSKPDLNSLEGPSQLSRTSFNASMDHHTQPVESISTNACTSIPNDNNSDIIIPPGRIESIIDEQRLETAWLQTMDRSSLRLRSFSKPEQQQVLRQNGVDDLNELDSLSSVDVKLHYREDRLNHEIKAVNINGDTTGQKVRRNGGCPISPSVLHASKDDIVYDSGSGRGCGMMLCWNNSKPHRRGKANRSTPRRAHKGGQFSWFGECVKSRRNRYCR</sequence>
<evidence type="ECO:0000256" key="3">
    <source>
        <dbReference type="ARBA" id="ARBA00022741"/>
    </source>
</evidence>
<feature type="region of interest" description="Disordered" evidence="6">
    <location>
        <begin position="100"/>
        <end position="140"/>
    </location>
</feature>
<dbReference type="SUPFAM" id="SSF52540">
    <property type="entry name" value="P-loop containing nucleoside triphosphate hydrolases"/>
    <property type="match status" value="1"/>
</dbReference>
<comment type="caution">
    <text evidence="8">The sequence shown here is derived from an EMBL/GenBank/DDBJ whole genome shotgun (WGS) entry which is preliminary data.</text>
</comment>
<feature type="region of interest" description="Disordered" evidence="6">
    <location>
        <begin position="1"/>
        <end position="51"/>
    </location>
</feature>
<keyword evidence="9" id="KW-1185">Reference proteome</keyword>
<evidence type="ECO:0000256" key="6">
    <source>
        <dbReference type="SAM" id="MobiDB-lite"/>
    </source>
</evidence>
<dbReference type="InterPro" id="IPR003593">
    <property type="entry name" value="AAA+_ATPase"/>
</dbReference>
<dbReference type="Pfam" id="PF13177">
    <property type="entry name" value="DNA_pol3_delta2"/>
    <property type="match status" value="1"/>
</dbReference>
<protein>
    <submittedName>
        <fullName evidence="8">Protein STICHEL</fullName>
    </submittedName>
</protein>
<dbReference type="PANTHER" id="PTHR11669:SF63">
    <property type="entry name" value="PROTEIN STICHEL"/>
    <property type="match status" value="1"/>
</dbReference>
<dbReference type="Proteomes" id="UP001153555">
    <property type="component" value="Unassembled WGS sequence"/>
</dbReference>
<dbReference type="SMART" id="SM00382">
    <property type="entry name" value="AAA"/>
    <property type="match status" value="1"/>
</dbReference>
<dbReference type="Pfam" id="PF22608">
    <property type="entry name" value="DNAX_ATPase_lid"/>
    <property type="match status" value="1"/>
</dbReference>
<keyword evidence="4" id="KW-0862">Zinc</keyword>
<dbReference type="GO" id="GO:0005663">
    <property type="term" value="C:DNA replication factor C complex"/>
    <property type="evidence" value="ECO:0007669"/>
    <property type="project" value="TreeGrafter"/>
</dbReference>
<evidence type="ECO:0000313" key="9">
    <source>
        <dbReference type="Proteomes" id="UP001153555"/>
    </source>
</evidence>
<feature type="domain" description="AAA+ ATPase" evidence="7">
    <location>
        <begin position="458"/>
        <end position="605"/>
    </location>
</feature>
<dbReference type="InterPro" id="IPR045085">
    <property type="entry name" value="HLD_clamp_pol_III_gamma_tau"/>
</dbReference>
<dbReference type="GO" id="GO:0006261">
    <property type="term" value="P:DNA-templated DNA replication"/>
    <property type="evidence" value="ECO:0007669"/>
    <property type="project" value="TreeGrafter"/>
</dbReference>
<dbReference type="CDD" id="cd00009">
    <property type="entry name" value="AAA"/>
    <property type="match status" value="1"/>
</dbReference>
<dbReference type="InterPro" id="IPR022754">
    <property type="entry name" value="DNA_pol_III_gamma-3"/>
</dbReference>
<dbReference type="Gene3D" id="3.40.50.300">
    <property type="entry name" value="P-loop containing nucleotide triphosphate hydrolases"/>
    <property type="match status" value="1"/>
</dbReference>
<dbReference type="GO" id="GO:0005524">
    <property type="term" value="F:ATP binding"/>
    <property type="evidence" value="ECO:0007669"/>
    <property type="project" value="UniProtKB-KW"/>
</dbReference>
<dbReference type="GO" id="GO:0003689">
    <property type="term" value="F:DNA clamp loader activity"/>
    <property type="evidence" value="ECO:0007669"/>
    <property type="project" value="TreeGrafter"/>
</dbReference>
<comment type="similarity">
    <text evidence="1">Belongs to the DnaX/STICHEL family.</text>
</comment>
<organism evidence="8 9">
    <name type="scientific">Striga hermonthica</name>
    <name type="common">Purple witchweed</name>
    <name type="synonym">Buchnera hermonthica</name>
    <dbReference type="NCBI Taxonomy" id="68872"/>
    <lineage>
        <taxon>Eukaryota</taxon>
        <taxon>Viridiplantae</taxon>
        <taxon>Streptophyta</taxon>
        <taxon>Embryophyta</taxon>
        <taxon>Tracheophyta</taxon>
        <taxon>Spermatophyta</taxon>
        <taxon>Magnoliopsida</taxon>
        <taxon>eudicotyledons</taxon>
        <taxon>Gunneridae</taxon>
        <taxon>Pentapetalae</taxon>
        <taxon>asterids</taxon>
        <taxon>lamiids</taxon>
        <taxon>Lamiales</taxon>
        <taxon>Orobanchaceae</taxon>
        <taxon>Buchnereae</taxon>
        <taxon>Striga</taxon>
    </lineage>
</organism>
<evidence type="ECO:0000256" key="5">
    <source>
        <dbReference type="ARBA" id="ARBA00022840"/>
    </source>
</evidence>
<evidence type="ECO:0000313" key="8">
    <source>
        <dbReference type="EMBL" id="CAA0840050.1"/>
    </source>
</evidence>
<evidence type="ECO:0000256" key="2">
    <source>
        <dbReference type="ARBA" id="ARBA00022723"/>
    </source>
</evidence>
<feature type="region of interest" description="Disordered" evidence="6">
    <location>
        <begin position="338"/>
        <end position="368"/>
    </location>
</feature>
<dbReference type="InterPro" id="IPR054506">
    <property type="entry name" value="DnaA_N-like_STI"/>
</dbReference>
<dbReference type="AlphaFoldDB" id="A0A9N7NZ10"/>
<evidence type="ECO:0000256" key="1">
    <source>
        <dbReference type="ARBA" id="ARBA00006360"/>
    </source>
</evidence>
<dbReference type="CDD" id="cd18137">
    <property type="entry name" value="HLD_clamp_pol_III_gamma_tau"/>
    <property type="match status" value="1"/>
</dbReference>
<dbReference type="Pfam" id="PF12169">
    <property type="entry name" value="DNA_pol3_gamma3"/>
    <property type="match status" value="1"/>
</dbReference>
<feature type="region of interest" description="Disordered" evidence="6">
    <location>
        <begin position="781"/>
        <end position="809"/>
    </location>
</feature>